<keyword evidence="1" id="KW-0812">Transmembrane</keyword>
<sequence length="161" mass="18097">MLDILYYALALFVLISGGYTLSRILIRLFKVGRIQRKIMQNKIHSRIISPAEQESFRTIYKKEIPGLKELKVYTVTGPLDCTGFSSQGREHFYFFAGGVRLHQGATTLVMDGMKLLETIASRNPDLPASPDNFEIVFPDNNTSKPGYLLKANSLQLAHCIS</sequence>
<dbReference type="HOGENOM" id="CLU_1642513_0_0_12"/>
<dbReference type="Proteomes" id="UP000018680">
    <property type="component" value="Chromosome"/>
</dbReference>
<name>V5WK92_9SPIO</name>
<evidence type="ECO:0000313" key="3">
    <source>
        <dbReference type="Proteomes" id="UP000018680"/>
    </source>
</evidence>
<dbReference type="AlphaFoldDB" id="V5WK92"/>
<proteinExistence type="predicted"/>
<keyword evidence="1" id="KW-1133">Transmembrane helix</keyword>
<gene>
    <name evidence="2" type="ORF">L21SP2_2889</name>
</gene>
<reference evidence="2 3" key="1">
    <citation type="journal article" date="2015" name="Stand. Genomic Sci.">
        <title>Complete genome sequence and description of Salinispira pacifica gen. nov., sp. nov., a novel spirochaete isolated form a hypersaline microbial mat.</title>
        <authorList>
            <person name="Ben Hania W."/>
            <person name="Joseph M."/>
            <person name="Schumann P."/>
            <person name="Bunk B."/>
            <person name="Fiebig A."/>
            <person name="Sproer C."/>
            <person name="Klenk H.P."/>
            <person name="Fardeau M.L."/>
            <person name="Spring S."/>
        </authorList>
    </citation>
    <scope>NUCLEOTIDE SEQUENCE [LARGE SCALE GENOMIC DNA]</scope>
    <source>
        <strain evidence="2 3">L21-RPul-D2</strain>
    </source>
</reference>
<accession>V5WK92</accession>
<keyword evidence="3" id="KW-1185">Reference proteome</keyword>
<organism evidence="2 3">
    <name type="scientific">Salinispira pacifica</name>
    <dbReference type="NCBI Taxonomy" id="1307761"/>
    <lineage>
        <taxon>Bacteria</taxon>
        <taxon>Pseudomonadati</taxon>
        <taxon>Spirochaetota</taxon>
        <taxon>Spirochaetia</taxon>
        <taxon>Spirochaetales</taxon>
        <taxon>Spirochaetaceae</taxon>
        <taxon>Salinispira</taxon>
    </lineage>
</organism>
<evidence type="ECO:0000256" key="1">
    <source>
        <dbReference type="SAM" id="Phobius"/>
    </source>
</evidence>
<feature type="transmembrane region" description="Helical" evidence="1">
    <location>
        <begin position="6"/>
        <end position="26"/>
    </location>
</feature>
<keyword evidence="1" id="KW-0472">Membrane</keyword>
<dbReference type="KEGG" id="slr:L21SP2_2889"/>
<dbReference type="RefSeq" id="WP_024269134.1">
    <property type="nucleotide sequence ID" value="NC_023035.1"/>
</dbReference>
<protein>
    <submittedName>
        <fullName evidence="2">Uncharacterized protein</fullName>
    </submittedName>
</protein>
<evidence type="ECO:0000313" key="2">
    <source>
        <dbReference type="EMBL" id="AHC16237.1"/>
    </source>
</evidence>
<dbReference type="EMBL" id="CP006939">
    <property type="protein sequence ID" value="AHC16237.1"/>
    <property type="molecule type" value="Genomic_DNA"/>
</dbReference>